<dbReference type="RefSeq" id="WP_070070383.1">
    <property type="nucleotide sequence ID" value="NZ_MKKK01000041.1"/>
</dbReference>
<gene>
    <name evidence="3" type="ORF">BJI46_13970</name>
</gene>
<dbReference type="STRING" id="1262585.BJI46_13970"/>
<keyword evidence="1" id="KW-0521">NADP</keyword>
<dbReference type="InterPro" id="IPR051603">
    <property type="entry name" value="Zinc-ADH_QOR/CCCR"/>
</dbReference>
<evidence type="ECO:0000313" key="4">
    <source>
        <dbReference type="Proteomes" id="UP000185895"/>
    </source>
</evidence>
<accession>A0A1E7R3D9</accession>
<dbReference type="Gene3D" id="3.40.50.720">
    <property type="entry name" value="NAD(P)-binding Rossmann-like Domain"/>
    <property type="match status" value="1"/>
</dbReference>
<dbReference type="SUPFAM" id="SSF50129">
    <property type="entry name" value="GroES-like"/>
    <property type="match status" value="1"/>
</dbReference>
<dbReference type="Proteomes" id="UP000185895">
    <property type="component" value="Unassembled WGS sequence"/>
</dbReference>
<dbReference type="Pfam" id="PF08240">
    <property type="entry name" value="ADH_N"/>
    <property type="match status" value="1"/>
</dbReference>
<dbReference type="EMBL" id="MKKK01000041">
    <property type="protein sequence ID" value="OEY93811.1"/>
    <property type="molecule type" value="Genomic_DNA"/>
</dbReference>
<sequence length="325" mass="35233">MKALVTTEFGDSPVMTIEDRPIPKLKVGFSLVKIYTVTVNPLSNQIRSGLFSMAKAPLVLSNDGAGIIEESEEFLKGTRVAIYGGGQLGITEDGLQQQWTLVENKRLIALPDGYNFEFAAALPVNYVTAWQAMNRIGQIQRNDVVVISGATGAVGHALIQTAKVLGAKPIAVVSSFSKVKPAYSSGAWKVIDLSSQDMISTINEITENQGADAAFDVVGGTLFSNLITVIKPRGRLVTIGFVGGHRAEIDLVDVVVNEKRIYGYDAWMETDEQVKSVFKQITPLISSGKLMPVIDSTYDLNDFDAAYERLCSRQAVGTIILKLNN</sequence>
<feature type="domain" description="Enoyl reductase (ER)" evidence="2">
    <location>
        <begin position="10"/>
        <end position="321"/>
    </location>
</feature>
<reference evidence="3 4" key="1">
    <citation type="submission" date="2016-09" db="EMBL/GenBank/DDBJ databases">
        <authorList>
            <person name="Capua I."/>
            <person name="De Benedictis P."/>
            <person name="Joannis T."/>
            <person name="Lombin L.H."/>
            <person name="Cattoli G."/>
        </authorList>
    </citation>
    <scope>NUCLEOTIDE SEQUENCE [LARGE SCALE GENOMIC DNA]</scope>
    <source>
        <strain evidence="3 4">ANC 4671</strain>
    </source>
</reference>
<dbReference type="SMART" id="SM00829">
    <property type="entry name" value="PKS_ER"/>
    <property type="match status" value="1"/>
</dbReference>
<evidence type="ECO:0000313" key="3">
    <source>
        <dbReference type="EMBL" id="OEY93811.1"/>
    </source>
</evidence>
<name>A0A1E7R3D9_9GAMM</name>
<dbReference type="PANTHER" id="PTHR44154:SF1">
    <property type="entry name" value="QUINONE OXIDOREDUCTASE"/>
    <property type="match status" value="1"/>
</dbReference>
<dbReference type="InterPro" id="IPR011032">
    <property type="entry name" value="GroES-like_sf"/>
</dbReference>
<dbReference type="PANTHER" id="PTHR44154">
    <property type="entry name" value="QUINONE OXIDOREDUCTASE"/>
    <property type="match status" value="1"/>
</dbReference>
<evidence type="ECO:0000256" key="1">
    <source>
        <dbReference type="ARBA" id="ARBA00022857"/>
    </source>
</evidence>
<organism evidence="3 4">
    <name type="scientific">Acinetobacter qingfengensis</name>
    <dbReference type="NCBI Taxonomy" id="1262585"/>
    <lineage>
        <taxon>Bacteria</taxon>
        <taxon>Pseudomonadati</taxon>
        <taxon>Pseudomonadota</taxon>
        <taxon>Gammaproteobacteria</taxon>
        <taxon>Moraxellales</taxon>
        <taxon>Moraxellaceae</taxon>
        <taxon>Acinetobacter</taxon>
    </lineage>
</organism>
<comment type="caution">
    <text evidence="3">The sequence shown here is derived from an EMBL/GenBank/DDBJ whole genome shotgun (WGS) entry which is preliminary data.</text>
</comment>
<dbReference type="GO" id="GO:0016491">
    <property type="term" value="F:oxidoreductase activity"/>
    <property type="evidence" value="ECO:0007669"/>
    <property type="project" value="InterPro"/>
</dbReference>
<dbReference type="Gene3D" id="3.90.180.10">
    <property type="entry name" value="Medium-chain alcohol dehydrogenases, catalytic domain"/>
    <property type="match status" value="1"/>
</dbReference>
<keyword evidence="4" id="KW-1185">Reference proteome</keyword>
<dbReference type="InterPro" id="IPR013154">
    <property type="entry name" value="ADH-like_N"/>
</dbReference>
<dbReference type="OrthoDB" id="9773078at2"/>
<dbReference type="InterPro" id="IPR036291">
    <property type="entry name" value="NAD(P)-bd_dom_sf"/>
</dbReference>
<evidence type="ECO:0000259" key="2">
    <source>
        <dbReference type="SMART" id="SM00829"/>
    </source>
</evidence>
<dbReference type="AlphaFoldDB" id="A0A1E7R3D9"/>
<dbReference type="InterPro" id="IPR013149">
    <property type="entry name" value="ADH-like_C"/>
</dbReference>
<dbReference type="Pfam" id="PF00107">
    <property type="entry name" value="ADH_zinc_N"/>
    <property type="match status" value="1"/>
</dbReference>
<dbReference type="SUPFAM" id="SSF51735">
    <property type="entry name" value="NAD(P)-binding Rossmann-fold domains"/>
    <property type="match status" value="1"/>
</dbReference>
<protein>
    <submittedName>
        <fullName evidence="3">Quinone oxidoreductase</fullName>
    </submittedName>
</protein>
<proteinExistence type="predicted"/>
<dbReference type="InterPro" id="IPR020843">
    <property type="entry name" value="ER"/>
</dbReference>